<dbReference type="Proteomes" id="UP000178379">
    <property type="component" value="Unassembled WGS sequence"/>
</dbReference>
<gene>
    <name evidence="1" type="ORF">A2140_05775</name>
</gene>
<organism evidence="1 2">
    <name type="scientific">Candidatus Muproteobacteria bacterium RBG_16_62_13</name>
    <dbReference type="NCBI Taxonomy" id="1817756"/>
    <lineage>
        <taxon>Bacteria</taxon>
        <taxon>Pseudomonadati</taxon>
        <taxon>Pseudomonadota</taxon>
        <taxon>Candidatus Muproteobacteria</taxon>
    </lineage>
</organism>
<comment type="caution">
    <text evidence="1">The sequence shown here is derived from an EMBL/GenBank/DDBJ whole genome shotgun (WGS) entry which is preliminary data.</text>
</comment>
<proteinExistence type="predicted"/>
<sequence>MAAWQLALTLIPTGLEILIHFPSPSGRGQRVRVVGPHPHPFSRREKGASRGALCAHFFTLGELVEFDI</sequence>
<evidence type="ECO:0000313" key="1">
    <source>
        <dbReference type="EMBL" id="OGI41212.1"/>
    </source>
</evidence>
<name>A0A1F6T7V3_9PROT</name>
<evidence type="ECO:0000313" key="2">
    <source>
        <dbReference type="Proteomes" id="UP000178379"/>
    </source>
</evidence>
<dbReference type="EMBL" id="MFSQ01000030">
    <property type="protein sequence ID" value="OGI41212.1"/>
    <property type="molecule type" value="Genomic_DNA"/>
</dbReference>
<reference evidence="1 2" key="1">
    <citation type="journal article" date="2016" name="Nat. Commun.">
        <title>Thousands of microbial genomes shed light on interconnected biogeochemical processes in an aquifer system.</title>
        <authorList>
            <person name="Anantharaman K."/>
            <person name="Brown C.T."/>
            <person name="Hug L.A."/>
            <person name="Sharon I."/>
            <person name="Castelle C.J."/>
            <person name="Probst A.J."/>
            <person name="Thomas B.C."/>
            <person name="Singh A."/>
            <person name="Wilkins M.J."/>
            <person name="Karaoz U."/>
            <person name="Brodie E.L."/>
            <person name="Williams K.H."/>
            <person name="Hubbard S.S."/>
            <person name="Banfield J.F."/>
        </authorList>
    </citation>
    <scope>NUCLEOTIDE SEQUENCE [LARGE SCALE GENOMIC DNA]</scope>
</reference>
<accession>A0A1F6T7V3</accession>
<protein>
    <submittedName>
        <fullName evidence="1">Uncharacterized protein</fullName>
    </submittedName>
</protein>
<dbReference type="AlphaFoldDB" id="A0A1F6T7V3"/>